<dbReference type="Proteomes" id="UP000265618">
    <property type="component" value="Unassembled WGS sequence"/>
</dbReference>
<name>A0A9K3CR01_9EUKA</name>
<feature type="compositionally biased region" description="Acidic residues" evidence="1">
    <location>
        <begin position="239"/>
        <end position="252"/>
    </location>
</feature>
<evidence type="ECO:0000313" key="3">
    <source>
        <dbReference type="Proteomes" id="UP000265618"/>
    </source>
</evidence>
<protein>
    <recommendedName>
        <fullName evidence="4">PH domain-containing protein</fullName>
    </recommendedName>
</protein>
<comment type="caution">
    <text evidence="2">The sequence shown here is derived from an EMBL/GenBank/DDBJ whole genome shotgun (WGS) entry which is preliminary data.</text>
</comment>
<proteinExistence type="predicted"/>
<accession>A0A9K3CR01</accession>
<evidence type="ECO:0000313" key="2">
    <source>
        <dbReference type="EMBL" id="GIQ80710.1"/>
    </source>
</evidence>
<reference evidence="2 3" key="1">
    <citation type="journal article" date="2018" name="PLoS ONE">
        <title>The draft genome of Kipferlia bialata reveals reductive genome evolution in fornicate parasites.</title>
        <authorList>
            <person name="Tanifuji G."/>
            <person name="Takabayashi S."/>
            <person name="Kume K."/>
            <person name="Takagi M."/>
            <person name="Nakayama T."/>
            <person name="Kamikawa R."/>
            <person name="Inagaki Y."/>
            <person name="Hashimoto T."/>
        </authorList>
    </citation>
    <scope>NUCLEOTIDE SEQUENCE [LARGE SCALE GENOMIC DNA]</scope>
    <source>
        <strain evidence="2">NY0173</strain>
    </source>
</reference>
<dbReference type="AlphaFoldDB" id="A0A9K3CR01"/>
<dbReference type="EMBL" id="BDIP01000224">
    <property type="protein sequence ID" value="GIQ80710.1"/>
    <property type="molecule type" value="Genomic_DNA"/>
</dbReference>
<dbReference type="InterPro" id="IPR011993">
    <property type="entry name" value="PH-like_dom_sf"/>
</dbReference>
<evidence type="ECO:0008006" key="4">
    <source>
        <dbReference type="Google" id="ProtNLM"/>
    </source>
</evidence>
<sequence>MSRTFKRCVGRGSVDVKVRAGSRSVVRVPIVVKRPSQLKPSVKCQLVTNQYEMDIHIQGPAFKKHLSLSSVTVLARLDESLAKGVVQESSVRFPHSTNLTPSPSRTEVPAFIPKAVPKNELRQSTDGVSVITSFSAGKMGGKMVKHFQSRFFVLSSDCLRWFKSETAYKGGSASELYMVLVSEIDDPKATDIDGSQPYGIEFGTLRVFNAKRYLLAFADRAERDRVLQALTVVAGGPPDTDDEHESDGDSDQEAAYSSPQGSKRDLGVHFNMDILLDAEDQV</sequence>
<evidence type="ECO:0000256" key="1">
    <source>
        <dbReference type="SAM" id="MobiDB-lite"/>
    </source>
</evidence>
<dbReference type="CDD" id="cd00821">
    <property type="entry name" value="PH"/>
    <property type="match status" value="1"/>
</dbReference>
<dbReference type="SUPFAM" id="SSF50729">
    <property type="entry name" value="PH domain-like"/>
    <property type="match status" value="1"/>
</dbReference>
<gene>
    <name evidence="2" type="ORF">KIPB_001548</name>
</gene>
<feature type="region of interest" description="Disordered" evidence="1">
    <location>
        <begin position="233"/>
        <end position="265"/>
    </location>
</feature>
<keyword evidence="3" id="KW-1185">Reference proteome</keyword>
<organism evidence="2 3">
    <name type="scientific">Kipferlia bialata</name>
    <dbReference type="NCBI Taxonomy" id="797122"/>
    <lineage>
        <taxon>Eukaryota</taxon>
        <taxon>Metamonada</taxon>
        <taxon>Carpediemonas-like organisms</taxon>
        <taxon>Kipferlia</taxon>
    </lineage>
</organism>
<dbReference type="Gene3D" id="2.30.29.30">
    <property type="entry name" value="Pleckstrin-homology domain (PH domain)/Phosphotyrosine-binding domain (PTB)"/>
    <property type="match status" value="1"/>
</dbReference>